<dbReference type="GeneID" id="27682734"/>
<sequence length="144" mass="15618">MESCGDCHSEIYPPHLPRGIASSLQQTPLLHKASNFANSSEHSQDFDRILKSQLGIMYVGLSHLRSTFFGGVCGLQTGSEPVFQRCTGDRNALFVNGWTGWPDNANQGGVLSWFAGLSEKLAKFSADYDPLSAVAEGEYHPPAS</sequence>
<proteinExistence type="predicted"/>
<dbReference type="PhylomeDB" id="A0A0A2JZD0"/>
<dbReference type="EMBL" id="JQFZ01000062">
    <property type="protein sequence ID" value="KGO60779.1"/>
    <property type="molecule type" value="Genomic_DNA"/>
</dbReference>
<comment type="caution">
    <text evidence="1">The sequence shown here is derived from an EMBL/GenBank/DDBJ whole genome shotgun (WGS) entry which is preliminary data.</text>
</comment>
<dbReference type="VEuPathDB" id="FungiDB:PEXP_005500"/>
<keyword evidence="2" id="KW-1185">Reference proteome</keyword>
<gene>
    <name evidence="1" type="ORF">PEX2_100440</name>
</gene>
<dbReference type="AlphaFoldDB" id="A0A0A2JZD0"/>
<reference evidence="1 2" key="1">
    <citation type="journal article" date="2015" name="Mol. Plant Microbe Interact.">
        <title>Genome, transcriptome, and functional analyses of Penicillium expansum provide new insights into secondary metabolism and pathogenicity.</title>
        <authorList>
            <person name="Ballester A.R."/>
            <person name="Marcet-Houben M."/>
            <person name="Levin E."/>
            <person name="Sela N."/>
            <person name="Selma-Lazaro C."/>
            <person name="Carmona L."/>
            <person name="Wisniewski M."/>
            <person name="Droby S."/>
            <person name="Gonzalez-Candelas L."/>
            <person name="Gabaldon T."/>
        </authorList>
    </citation>
    <scope>NUCLEOTIDE SEQUENCE [LARGE SCALE GENOMIC DNA]</scope>
    <source>
        <strain evidence="1 2">MD-8</strain>
    </source>
</reference>
<dbReference type="RefSeq" id="XP_016601789.1">
    <property type="nucleotide sequence ID" value="XM_016747314.1"/>
</dbReference>
<evidence type="ECO:0000313" key="2">
    <source>
        <dbReference type="Proteomes" id="UP000030143"/>
    </source>
</evidence>
<evidence type="ECO:0000313" key="1">
    <source>
        <dbReference type="EMBL" id="KGO60779.1"/>
    </source>
</evidence>
<protein>
    <submittedName>
        <fullName evidence="1">Uncharacterized protein</fullName>
    </submittedName>
</protein>
<dbReference type="STRING" id="27334.A0A0A2JZD0"/>
<dbReference type="HOGENOM" id="CLU_1797125_0_0_1"/>
<accession>A0A0A2JZD0</accession>
<name>A0A0A2JZD0_PENEN</name>
<dbReference type="Proteomes" id="UP000030143">
    <property type="component" value="Unassembled WGS sequence"/>
</dbReference>
<organism evidence="1 2">
    <name type="scientific">Penicillium expansum</name>
    <name type="common">Blue mold rot fungus</name>
    <dbReference type="NCBI Taxonomy" id="27334"/>
    <lineage>
        <taxon>Eukaryota</taxon>
        <taxon>Fungi</taxon>
        <taxon>Dikarya</taxon>
        <taxon>Ascomycota</taxon>
        <taxon>Pezizomycotina</taxon>
        <taxon>Eurotiomycetes</taxon>
        <taxon>Eurotiomycetidae</taxon>
        <taxon>Eurotiales</taxon>
        <taxon>Aspergillaceae</taxon>
        <taxon>Penicillium</taxon>
    </lineage>
</organism>
<dbReference type="OrthoDB" id="5584477at2759"/>